<keyword evidence="8 12" id="KW-0862">Zinc</keyword>
<accession>F0EYY3</accession>
<evidence type="ECO:0000256" key="9">
    <source>
        <dbReference type="ARBA" id="ARBA00022989"/>
    </source>
</evidence>
<dbReference type="GO" id="GO:0006508">
    <property type="term" value="P:proteolysis"/>
    <property type="evidence" value="ECO:0007669"/>
    <property type="project" value="UniProtKB-KW"/>
</dbReference>
<comment type="cofactor">
    <cofactor evidence="12">
        <name>Zn(2+)</name>
        <dbReference type="ChEBI" id="CHEBI:29105"/>
    </cofactor>
    <text evidence="12">Binds 1 zinc ion per subunit.</text>
</comment>
<keyword evidence="10 12" id="KW-0482">Metalloprotease</keyword>
<name>F0EYY3_9NEIS</name>
<keyword evidence="4 12" id="KW-0645">Protease</keyword>
<dbReference type="GO" id="GO:0004222">
    <property type="term" value="F:metalloendopeptidase activity"/>
    <property type="evidence" value="ECO:0007669"/>
    <property type="project" value="UniProtKB-UniRule"/>
</dbReference>
<evidence type="ECO:0000259" key="13">
    <source>
        <dbReference type="Pfam" id="PF01435"/>
    </source>
</evidence>
<dbReference type="MEROPS" id="M48.002"/>
<dbReference type="HOGENOM" id="CLU_042266_1_0_4"/>
<feature type="binding site" evidence="12">
    <location>
        <position position="248"/>
    </location>
    <ligand>
        <name>Zn(2+)</name>
        <dbReference type="ChEBI" id="CHEBI:29105"/>
        <note>catalytic</note>
    </ligand>
</feature>
<evidence type="ECO:0000256" key="10">
    <source>
        <dbReference type="ARBA" id="ARBA00023049"/>
    </source>
</evidence>
<keyword evidence="5 12" id="KW-0812">Transmembrane</keyword>
<evidence type="ECO:0000256" key="5">
    <source>
        <dbReference type="ARBA" id="ARBA00022692"/>
    </source>
</evidence>
<evidence type="ECO:0000256" key="11">
    <source>
        <dbReference type="ARBA" id="ARBA00023136"/>
    </source>
</evidence>
<keyword evidence="11 12" id="KW-0472">Membrane</keyword>
<evidence type="ECO:0000256" key="6">
    <source>
        <dbReference type="ARBA" id="ARBA00022723"/>
    </source>
</evidence>
<evidence type="ECO:0000313" key="15">
    <source>
        <dbReference type="Proteomes" id="UP000004088"/>
    </source>
</evidence>
<dbReference type="PANTHER" id="PTHR43221">
    <property type="entry name" value="PROTEASE HTPX"/>
    <property type="match status" value="1"/>
</dbReference>
<feature type="transmembrane region" description="Helical" evidence="12">
    <location>
        <begin position="6"/>
        <end position="25"/>
    </location>
</feature>
<dbReference type="HAMAP" id="MF_00188">
    <property type="entry name" value="Pept_M48_protease_HtpX"/>
    <property type="match status" value="1"/>
</dbReference>
<comment type="subcellular location">
    <subcellularLocation>
        <location evidence="1 12">Cell membrane</location>
        <topology evidence="1 12">Multi-pass membrane protein</topology>
    </subcellularLocation>
</comment>
<keyword evidence="15" id="KW-1185">Reference proteome</keyword>
<keyword evidence="9 12" id="KW-1133">Transmembrane helix</keyword>
<sequence length="312" mass="34073">MQRFTLVWLFFTVNFAIIQPSKFYSNKPNSGAHMKRIFLFLATNIAVLVVINIILHITGLNRAHDTGSVLAYAAVVGFTGSIISLLLSKSMAKASVGAEVITSPRTEVEAWLLKTVENQARQWNIQMPEVAVYHSPEPNAFATGATKNSSLVAVSTGLLNNMTRDEVEAVLAHEMAHIGNGDMVTLTLIQGIVNTFVVFFARIIASAVAQSRDGENNQGIYFVVSMVLQVLFGFLASIIVMWFSRQREYRADAGAAKLVGPAKMIAALQRLKGGESRLPQNMTAMGIASESKDSLLSTHPSLDNRIARLQMM</sequence>
<evidence type="ECO:0000256" key="2">
    <source>
        <dbReference type="ARBA" id="ARBA00009779"/>
    </source>
</evidence>
<reference evidence="14 15" key="1">
    <citation type="submission" date="2011-01" db="EMBL/GenBank/DDBJ databases">
        <authorList>
            <person name="Muzny D."/>
            <person name="Qin X."/>
            <person name="Deng J."/>
            <person name="Jiang H."/>
            <person name="Liu Y."/>
            <person name="Qu J."/>
            <person name="Song X.-Z."/>
            <person name="Zhang L."/>
            <person name="Thornton R."/>
            <person name="Coyle M."/>
            <person name="Francisco L."/>
            <person name="Jackson L."/>
            <person name="Javaid M."/>
            <person name="Korchina V."/>
            <person name="Kovar C."/>
            <person name="Mata R."/>
            <person name="Mathew T."/>
            <person name="Ngo R."/>
            <person name="Nguyen L."/>
            <person name="Nguyen N."/>
            <person name="Okwuonu G."/>
            <person name="Ongeri F."/>
            <person name="Pham C."/>
            <person name="Simmons D."/>
            <person name="Wilczek-Boney K."/>
            <person name="Hale W."/>
            <person name="Jakkamsetti A."/>
            <person name="Pham P."/>
            <person name="Ruth R."/>
            <person name="San Lucas F."/>
            <person name="Warren J."/>
            <person name="Zhang J."/>
            <person name="Zhao Z."/>
            <person name="Zhou C."/>
            <person name="Zhu D."/>
            <person name="Lee S."/>
            <person name="Bess C."/>
            <person name="Blankenburg K."/>
            <person name="Forbes L."/>
            <person name="Fu Q."/>
            <person name="Gubbala S."/>
            <person name="Hirani K."/>
            <person name="Jayaseelan J.C."/>
            <person name="Lara F."/>
            <person name="Munidasa M."/>
            <person name="Palculict T."/>
            <person name="Patil S."/>
            <person name="Pu L.-L."/>
            <person name="Saada N."/>
            <person name="Tang L."/>
            <person name="Weissenberger G."/>
            <person name="Zhu Y."/>
            <person name="Hemphill L."/>
            <person name="Shang Y."/>
            <person name="Youmans B."/>
            <person name="Ayvaz T."/>
            <person name="Ross M."/>
            <person name="Santibanez J."/>
            <person name="Aqrawi P."/>
            <person name="Gross S."/>
            <person name="Joshi V."/>
            <person name="Fowler G."/>
            <person name="Nazareth L."/>
            <person name="Reid J."/>
            <person name="Worley K."/>
            <person name="Petrosino J."/>
            <person name="Highlander S."/>
            <person name="Gibbs R."/>
        </authorList>
    </citation>
    <scope>NUCLEOTIDE SEQUENCE [LARGE SCALE GENOMIC DNA]</scope>
    <source>
        <strain evidence="14 15">ATCC 33394</strain>
    </source>
</reference>
<protein>
    <recommendedName>
        <fullName evidence="12">Protease HtpX homolog</fullName>
        <ecNumber evidence="12">3.4.24.-</ecNumber>
    </recommendedName>
</protein>
<keyword evidence="6 12" id="KW-0479">Metal-binding</keyword>
<feature type="binding site" evidence="12">
    <location>
        <position position="177"/>
    </location>
    <ligand>
        <name>Zn(2+)</name>
        <dbReference type="ChEBI" id="CHEBI:29105"/>
        <note>catalytic</note>
    </ligand>
</feature>
<evidence type="ECO:0000256" key="1">
    <source>
        <dbReference type="ARBA" id="ARBA00004651"/>
    </source>
</evidence>
<dbReference type="PANTHER" id="PTHR43221:SF1">
    <property type="entry name" value="PROTEASE HTPX"/>
    <property type="match status" value="1"/>
</dbReference>
<proteinExistence type="inferred from homology"/>
<dbReference type="InterPro" id="IPR050083">
    <property type="entry name" value="HtpX_protease"/>
</dbReference>
<dbReference type="Proteomes" id="UP000004088">
    <property type="component" value="Unassembled WGS sequence"/>
</dbReference>
<evidence type="ECO:0000313" key="14">
    <source>
        <dbReference type="EMBL" id="EGC17741.1"/>
    </source>
</evidence>
<dbReference type="STRING" id="888741.HMPREF9098_1067"/>
<dbReference type="InterPro" id="IPR022919">
    <property type="entry name" value="Pept_M48_protease_HtpX"/>
</dbReference>
<comment type="similarity">
    <text evidence="2 12">Belongs to the peptidase M48B family.</text>
</comment>
<organism evidence="14 15">
    <name type="scientific">Kingella denitrificans ATCC 33394</name>
    <dbReference type="NCBI Taxonomy" id="888741"/>
    <lineage>
        <taxon>Bacteria</taxon>
        <taxon>Pseudomonadati</taxon>
        <taxon>Pseudomonadota</taxon>
        <taxon>Betaproteobacteria</taxon>
        <taxon>Neisseriales</taxon>
        <taxon>Neisseriaceae</taxon>
        <taxon>Kingella</taxon>
    </lineage>
</organism>
<feature type="transmembrane region" description="Helical" evidence="12">
    <location>
        <begin position="69"/>
        <end position="87"/>
    </location>
</feature>
<dbReference type="NCBIfam" id="NF003965">
    <property type="entry name" value="PRK05457.1"/>
    <property type="match status" value="1"/>
</dbReference>
<dbReference type="Pfam" id="PF01435">
    <property type="entry name" value="Peptidase_M48"/>
    <property type="match status" value="1"/>
</dbReference>
<comment type="caution">
    <text evidence="14">The sequence shown here is derived from an EMBL/GenBank/DDBJ whole genome shotgun (WGS) entry which is preliminary data.</text>
</comment>
<keyword evidence="7 12" id="KW-0378">Hydrolase</keyword>
<dbReference type="GO" id="GO:0005886">
    <property type="term" value="C:plasma membrane"/>
    <property type="evidence" value="ECO:0007669"/>
    <property type="project" value="UniProtKB-SubCell"/>
</dbReference>
<feature type="binding site" evidence="12">
    <location>
        <position position="173"/>
    </location>
    <ligand>
        <name>Zn(2+)</name>
        <dbReference type="ChEBI" id="CHEBI:29105"/>
        <note>catalytic</note>
    </ligand>
</feature>
<gene>
    <name evidence="14" type="primary">htpX2</name>
    <name evidence="12" type="synonym">htpX</name>
    <name evidence="14" type="ORF">HMPREF9098_1067</name>
</gene>
<feature type="transmembrane region" description="Helical" evidence="12">
    <location>
        <begin position="37"/>
        <end position="57"/>
    </location>
</feature>
<feature type="domain" description="Peptidase M48" evidence="13">
    <location>
        <begin position="109"/>
        <end position="310"/>
    </location>
</feature>
<dbReference type="EC" id="3.4.24.-" evidence="12"/>
<feature type="transmembrane region" description="Helical" evidence="12">
    <location>
        <begin position="183"/>
        <end position="208"/>
    </location>
</feature>
<evidence type="ECO:0000256" key="3">
    <source>
        <dbReference type="ARBA" id="ARBA00022475"/>
    </source>
</evidence>
<keyword evidence="3 12" id="KW-1003">Cell membrane</keyword>
<dbReference type="GO" id="GO:0008270">
    <property type="term" value="F:zinc ion binding"/>
    <property type="evidence" value="ECO:0007669"/>
    <property type="project" value="UniProtKB-UniRule"/>
</dbReference>
<evidence type="ECO:0000256" key="12">
    <source>
        <dbReference type="HAMAP-Rule" id="MF_00188"/>
    </source>
</evidence>
<evidence type="ECO:0000256" key="8">
    <source>
        <dbReference type="ARBA" id="ARBA00022833"/>
    </source>
</evidence>
<dbReference type="Gene3D" id="3.30.2010.10">
    <property type="entry name" value="Metalloproteases ('zincins'), catalytic domain"/>
    <property type="match status" value="1"/>
</dbReference>
<feature type="active site" evidence="12">
    <location>
        <position position="174"/>
    </location>
</feature>
<evidence type="ECO:0000256" key="4">
    <source>
        <dbReference type="ARBA" id="ARBA00022670"/>
    </source>
</evidence>
<dbReference type="AlphaFoldDB" id="F0EYY3"/>
<dbReference type="EMBL" id="AEWV01000015">
    <property type="protein sequence ID" value="EGC17741.1"/>
    <property type="molecule type" value="Genomic_DNA"/>
</dbReference>
<dbReference type="InterPro" id="IPR001915">
    <property type="entry name" value="Peptidase_M48"/>
</dbReference>
<evidence type="ECO:0000256" key="7">
    <source>
        <dbReference type="ARBA" id="ARBA00022801"/>
    </source>
</evidence>
<dbReference type="CDD" id="cd07335">
    <property type="entry name" value="M48B_HtpX_like"/>
    <property type="match status" value="1"/>
</dbReference>
<feature type="transmembrane region" description="Helical" evidence="12">
    <location>
        <begin position="220"/>
        <end position="243"/>
    </location>
</feature>